<keyword evidence="3" id="KW-1185">Reference proteome</keyword>
<evidence type="ECO:0000313" key="2">
    <source>
        <dbReference type="EMBL" id="MEZ0166599.1"/>
    </source>
</evidence>
<feature type="signal peptide" evidence="1">
    <location>
        <begin position="1"/>
        <end position="30"/>
    </location>
</feature>
<reference evidence="2 3" key="1">
    <citation type="submission" date="2024-07" db="EMBL/GenBank/DDBJ databases">
        <authorList>
            <person name="Thanompreechachai J."/>
            <person name="Duangmal K."/>
        </authorList>
    </citation>
    <scope>NUCLEOTIDE SEQUENCE [LARGE SCALE GENOMIC DNA]</scope>
    <source>
        <strain evidence="2 3">LSe6-4</strain>
    </source>
</reference>
<proteinExistence type="predicted"/>
<comment type="caution">
    <text evidence="2">The sequence shown here is derived from an EMBL/GenBank/DDBJ whole genome shotgun (WGS) entry which is preliminary data.</text>
</comment>
<dbReference type="EMBL" id="JBGFTU010000024">
    <property type="protein sequence ID" value="MEZ0166599.1"/>
    <property type="molecule type" value="Genomic_DNA"/>
</dbReference>
<dbReference type="Proteomes" id="UP001565927">
    <property type="component" value="Unassembled WGS sequence"/>
</dbReference>
<protein>
    <submittedName>
        <fullName evidence="2">Uncharacterized protein</fullName>
    </submittedName>
</protein>
<dbReference type="RefSeq" id="WP_370442817.1">
    <property type="nucleotide sequence ID" value="NZ_JBGFTU010000024.1"/>
</dbReference>
<name>A0ABV4H5N5_9ACTN</name>
<sequence length="127" mass="12394">MNRRTTLALTALTAPALALVLAGAGSPAGAVDGGQDPGTDTAVARAVTSSPLTAAVPAGSFTVTGVRVAGEWAAADLEPTDPAALDPATAVLRLEGTSGWSVVDLGTAGVGCDVVPVPDRDTLTLNC</sequence>
<evidence type="ECO:0000256" key="1">
    <source>
        <dbReference type="SAM" id="SignalP"/>
    </source>
</evidence>
<evidence type="ECO:0000313" key="3">
    <source>
        <dbReference type="Proteomes" id="UP001565927"/>
    </source>
</evidence>
<feature type="chain" id="PRO_5046436719" evidence="1">
    <location>
        <begin position="31"/>
        <end position="127"/>
    </location>
</feature>
<gene>
    <name evidence="2" type="ORF">AB2L27_17710</name>
</gene>
<organism evidence="2 3">
    <name type="scientific">Kineococcus halophytocola</name>
    <dbReference type="NCBI Taxonomy" id="3234027"/>
    <lineage>
        <taxon>Bacteria</taxon>
        <taxon>Bacillati</taxon>
        <taxon>Actinomycetota</taxon>
        <taxon>Actinomycetes</taxon>
        <taxon>Kineosporiales</taxon>
        <taxon>Kineosporiaceae</taxon>
        <taxon>Kineococcus</taxon>
    </lineage>
</organism>
<keyword evidence="1" id="KW-0732">Signal</keyword>
<accession>A0ABV4H5N5</accession>